<accession>A0A4Y2F7D7</accession>
<organism evidence="1 3">
    <name type="scientific">Araneus ventricosus</name>
    <name type="common">Orbweaver spider</name>
    <name type="synonym">Epeira ventricosa</name>
    <dbReference type="NCBI Taxonomy" id="182803"/>
    <lineage>
        <taxon>Eukaryota</taxon>
        <taxon>Metazoa</taxon>
        <taxon>Ecdysozoa</taxon>
        <taxon>Arthropoda</taxon>
        <taxon>Chelicerata</taxon>
        <taxon>Arachnida</taxon>
        <taxon>Araneae</taxon>
        <taxon>Araneomorphae</taxon>
        <taxon>Entelegynae</taxon>
        <taxon>Araneoidea</taxon>
        <taxon>Araneidae</taxon>
        <taxon>Araneus</taxon>
    </lineage>
</organism>
<dbReference type="EMBL" id="BGPR01094873">
    <property type="protein sequence ID" value="GBM36375.1"/>
    <property type="molecule type" value="Genomic_DNA"/>
</dbReference>
<sequence>MTDLAQKLIRTCIPDDKTVYQILSILLFKFLSYSVHMSTDRLVVHKSVSTSGQREFLSSSGSDARLRTQRFQVQTHALPQTNFPQTDFVQNVTETYKLCLKTTYQISSP</sequence>
<comment type="caution">
    <text evidence="1">The sequence shown here is derived from an EMBL/GenBank/DDBJ whole genome shotgun (WGS) entry which is preliminary data.</text>
</comment>
<gene>
    <name evidence="1" type="ORF">AVEN_126592_1</name>
    <name evidence="2" type="ORF">AVEN_150207_1</name>
</gene>
<reference evidence="1 3" key="1">
    <citation type="journal article" date="2019" name="Sci. Rep.">
        <title>Orb-weaving spider Araneus ventricosus genome elucidates the spidroin gene catalogue.</title>
        <authorList>
            <person name="Kono N."/>
            <person name="Nakamura H."/>
            <person name="Ohtoshi R."/>
            <person name="Moran D.A.P."/>
            <person name="Shinohara A."/>
            <person name="Yoshida Y."/>
            <person name="Fujiwara M."/>
            <person name="Mori M."/>
            <person name="Tomita M."/>
            <person name="Arakawa K."/>
        </authorList>
    </citation>
    <scope>NUCLEOTIDE SEQUENCE [LARGE SCALE GENOMIC DNA]</scope>
</reference>
<evidence type="ECO:0000313" key="1">
    <source>
        <dbReference type="EMBL" id="GBM36346.1"/>
    </source>
</evidence>
<evidence type="ECO:0000313" key="3">
    <source>
        <dbReference type="Proteomes" id="UP000499080"/>
    </source>
</evidence>
<name>A0A4Y2F7D7_ARAVE</name>
<protein>
    <submittedName>
        <fullName evidence="1">Uncharacterized protein</fullName>
    </submittedName>
</protein>
<dbReference type="Proteomes" id="UP000499080">
    <property type="component" value="Unassembled WGS sequence"/>
</dbReference>
<dbReference type="AlphaFoldDB" id="A0A4Y2F7D7"/>
<evidence type="ECO:0000313" key="2">
    <source>
        <dbReference type="EMBL" id="GBM36375.1"/>
    </source>
</evidence>
<proteinExistence type="predicted"/>
<keyword evidence="3" id="KW-1185">Reference proteome</keyword>
<dbReference type="EMBL" id="BGPR01094868">
    <property type="protein sequence ID" value="GBM36346.1"/>
    <property type="molecule type" value="Genomic_DNA"/>
</dbReference>